<gene>
    <name evidence="1" type="ORF">NIES80_23350</name>
</gene>
<organism evidence="1 2">
    <name type="scientific">Dolichospermum planctonicum</name>
    <dbReference type="NCBI Taxonomy" id="136072"/>
    <lineage>
        <taxon>Bacteria</taxon>
        <taxon>Bacillati</taxon>
        <taxon>Cyanobacteriota</taxon>
        <taxon>Cyanophyceae</taxon>
        <taxon>Nostocales</taxon>
        <taxon>Aphanizomenonaceae</taxon>
        <taxon>Dolichospermum</taxon>
    </lineage>
</organism>
<dbReference type="InterPro" id="IPR029060">
    <property type="entry name" value="PIN-like_dom_sf"/>
</dbReference>
<protein>
    <recommendedName>
        <fullName evidence="3">PIN domain-containing protein</fullName>
    </recommendedName>
</protein>
<accession>A0A480AH74</accession>
<dbReference type="Proteomes" id="UP000299367">
    <property type="component" value="Unassembled WGS sequence"/>
</dbReference>
<dbReference type="EMBL" id="BJCF01000024">
    <property type="protein sequence ID" value="GCL42628.1"/>
    <property type="molecule type" value="Genomic_DNA"/>
</dbReference>
<reference evidence="2" key="1">
    <citation type="submission" date="2019-02" db="EMBL/GenBank/DDBJ databases">
        <title>Draft genome sequence of Dolichospermum planctonicum NIES-80.</title>
        <authorList>
            <person name="Yamaguchi H."/>
            <person name="Suzuki S."/>
            <person name="Kawachi M."/>
        </authorList>
    </citation>
    <scope>NUCLEOTIDE SEQUENCE [LARGE SCALE GENOMIC DNA]</scope>
    <source>
        <strain evidence="2">NIES-80</strain>
    </source>
</reference>
<name>A0A480AH74_9CYAN</name>
<dbReference type="SUPFAM" id="SSF88723">
    <property type="entry name" value="PIN domain-like"/>
    <property type="match status" value="1"/>
</dbReference>
<sequence length="79" mass="8825">MKKVFADTGYWIALLNPHDELHLKARNVTASLLPNIRIVTSEMVFTELLNAFSKQGLLLKRAAISLINQSFSNPNMVLG</sequence>
<comment type="caution">
    <text evidence="1">The sequence shown here is derived from an EMBL/GenBank/DDBJ whole genome shotgun (WGS) entry which is preliminary data.</text>
</comment>
<dbReference type="RefSeq" id="WP_199290891.1">
    <property type="nucleotide sequence ID" value="NZ_BJCF01000024.1"/>
</dbReference>
<evidence type="ECO:0000313" key="2">
    <source>
        <dbReference type="Proteomes" id="UP000299367"/>
    </source>
</evidence>
<dbReference type="AlphaFoldDB" id="A0A480AH74"/>
<dbReference type="Gene3D" id="3.40.50.1010">
    <property type="entry name" value="5'-nuclease"/>
    <property type="match status" value="1"/>
</dbReference>
<evidence type="ECO:0008006" key="3">
    <source>
        <dbReference type="Google" id="ProtNLM"/>
    </source>
</evidence>
<evidence type="ECO:0000313" key="1">
    <source>
        <dbReference type="EMBL" id="GCL42628.1"/>
    </source>
</evidence>
<proteinExistence type="predicted"/>